<sequence>MKVIKVHQKIWVASLIALLGVLASTPSLALSLNIGNFFQTIISDVQNSIRELEQKAQIQIEEAWSGIRTDAQAAIDSATGVMGAVDPIASSEDLKERLRASRSLPEAKATGQELERQLTKSSVSAVMSKEGQSNTARKLATTVQIAQEVKGLGDQAQAMDASQNILKAIAAQNALTISMLAQLGTNTETARLDTALGNLMLSQIADNISSNRERENLRTMGLASLTQELIFMSNLDPAYIEK</sequence>
<name>A0AA40T506_9NOST</name>
<dbReference type="Proteomes" id="UP001165986">
    <property type="component" value="Unassembled WGS sequence"/>
</dbReference>
<reference evidence="2" key="1">
    <citation type="submission" date="2019-07" db="EMBL/GenBank/DDBJ databases">
        <title>Toxilogical consequences of a new and cryptic species of cyanobacteria (Komarekiella delphini-convector) recovered from the epidermis of a bottlenose dolphin and 1500 ft. in the air.</title>
        <authorList>
            <person name="Brown A.O."/>
            <person name="Dvorak P."/>
            <person name="Villanueva C.D."/>
            <person name="Foss A.J."/>
            <person name="Garvey A.D."/>
            <person name="Gibson Q.A."/>
            <person name="Johansen J.R."/>
            <person name="Casamatta D.A."/>
        </authorList>
    </citation>
    <scope>NUCLEOTIDE SEQUENCE</scope>
    <source>
        <strain evidence="2">SJRDD-AB1</strain>
    </source>
</reference>
<dbReference type="AlphaFoldDB" id="A0AA40T506"/>
<dbReference type="EMBL" id="VJXY01000081">
    <property type="protein sequence ID" value="MBD6620752.1"/>
    <property type="molecule type" value="Genomic_DNA"/>
</dbReference>
<comment type="caution">
    <text evidence="2">The sequence shown here is derived from an EMBL/GenBank/DDBJ whole genome shotgun (WGS) entry which is preliminary data.</text>
</comment>
<gene>
    <name evidence="2" type="ORF">FNW02_34585</name>
</gene>
<organism evidence="2 3">
    <name type="scientific">Komarekiella delphini-convector SJRDD-AB1</name>
    <dbReference type="NCBI Taxonomy" id="2593771"/>
    <lineage>
        <taxon>Bacteria</taxon>
        <taxon>Bacillati</taxon>
        <taxon>Cyanobacteriota</taxon>
        <taxon>Cyanophyceae</taxon>
        <taxon>Nostocales</taxon>
        <taxon>Nostocaceae</taxon>
        <taxon>Komarekiella</taxon>
        <taxon>Komarekiella delphini-convector</taxon>
    </lineage>
</organism>
<evidence type="ECO:0000256" key="1">
    <source>
        <dbReference type="SAM" id="MobiDB-lite"/>
    </source>
</evidence>
<feature type="compositionally biased region" description="Polar residues" evidence="1">
    <location>
        <begin position="119"/>
        <end position="130"/>
    </location>
</feature>
<feature type="region of interest" description="Disordered" evidence="1">
    <location>
        <begin position="102"/>
        <end position="130"/>
    </location>
</feature>
<evidence type="ECO:0000313" key="2">
    <source>
        <dbReference type="EMBL" id="MBD6620752.1"/>
    </source>
</evidence>
<proteinExistence type="predicted"/>
<protein>
    <submittedName>
        <fullName evidence="2">Uncharacterized protein</fullName>
    </submittedName>
</protein>
<dbReference type="RefSeq" id="WP_191762057.1">
    <property type="nucleotide sequence ID" value="NZ_VJXY01000081.1"/>
</dbReference>
<accession>A0AA40T506</accession>
<keyword evidence="3" id="KW-1185">Reference proteome</keyword>
<evidence type="ECO:0000313" key="3">
    <source>
        <dbReference type="Proteomes" id="UP001165986"/>
    </source>
</evidence>